<keyword evidence="1" id="KW-0472">Membrane</keyword>
<dbReference type="Proteomes" id="UP001597399">
    <property type="component" value="Unassembled WGS sequence"/>
</dbReference>
<proteinExistence type="predicted"/>
<keyword evidence="3" id="KW-1185">Reference proteome</keyword>
<organism evidence="2 3">
    <name type="scientific">Sporolactobacillus shoreicorticis</name>
    <dbReference type="NCBI Taxonomy" id="1923877"/>
    <lineage>
        <taxon>Bacteria</taxon>
        <taxon>Bacillati</taxon>
        <taxon>Bacillota</taxon>
        <taxon>Bacilli</taxon>
        <taxon>Bacillales</taxon>
        <taxon>Sporolactobacillaceae</taxon>
        <taxon>Sporolactobacillus</taxon>
    </lineage>
</organism>
<keyword evidence="1" id="KW-1133">Transmembrane helix</keyword>
<comment type="caution">
    <text evidence="2">The sequence shown here is derived from an EMBL/GenBank/DDBJ whole genome shotgun (WGS) entry which is preliminary data.</text>
</comment>
<sequence>MVKHVHKNKKRQRILIIGLIIMSMTVVVVLGLLWNKYLNKNTFLQRFEASQNQDVYLLGTFHETHFNKWVNYSMEDVLSVVENVRPDVVLLRRENDFLTITAW</sequence>
<dbReference type="EMBL" id="JBHUMQ010000019">
    <property type="protein sequence ID" value="MFD2693744.1"/>
    <property type="molecule type" value="Genomic_DNA"/>
</dbReference>
<feature type="transmembrane region" description="Helical" evidence="1">
    <location>
        <begin position="12"/>
        <end position="34"/>
    </location>
</feature>
<evidence type="ECO:0000313" key="3">
    <source>
        <dbReference type="Proteomes" id="UP001597399"/>
    </source>
</evidence>
<keyword evidence="1" id="KW-0812">Transmembrane</keyword>
<evidence type="ECO:0000256" key="1">
    <source>
        <dbReference type="SAM" id="Phobius"/>
    </source>
</evidence>
<protein>
    <submittedName>
        <fullName evidence="2">Uncharacterized protein</fullName>
    </submittedName>
</protein>
<gene>
    <name evidence="2" type="ORF">ACFSUE_08935</name>
</gene>
<evidence type="ECO:0000313" key="2">
    <source>
        <dbReference type="EMBL" id="MFD2693744.1"/>
    </source>
</evidence>
<name>A0ABW5S208_9BACL</name>
<accession>A0ABW5S208</accession>
<reference evidence="3" key="1">
    <citation type="journal article" date="2019" name="Int. J. Syst. Evol. Microbiol.">
        <title>The Global Catalogue of Microorganisms (GCM) 10K type strain sequencing project: providing services to taxonomists for standard genome sequencing and annotation.</title>
        <authorList>
            <consortium name="The Broad Institute Genomics Platform"/>
            <consortium name="The Broad Institute Genome Sequencing Center for Infectious Disease"/>
            <person name="Wu L."/>
            <person name="Ma J."/>
        </authorList>
    </citation>
    <scope>NUCLEOTIDE SEQUENCE [LARGE SCALE GENOMIC DNA]</scope>
    <source>
        <strain evidence="3">TISTR 2466</strain>
    </source>
</reference>